<evidence type="ECO:0000313" key="1">
    <source>
        <dbReference type="EMBL" id="MDS1004686.1"/>
    </source>
</evidence>
<reference evidence="1" key="1">
    <citation type="submission" date="2023-04" db="EMBL/GenBank/DDBJ databases">
        <title>Assessment of the microbiological origin of a defect in Grana Padano cheese.</title>
        <authorList>
            <person name="Zago M."/>
            <person name="Rossetti L."/>
            <person name="Bonvini B."/>
            <person name="Carminati D."/>
            <person name="Giraffa G."/>
        </authorList>
    </citation>
    <scope>NUCLEOTIDE SEQUENCE</scope>
    <source>
        <strain evidence="1">4990</strain>
    </source>
</reference>
<name>A0AAE4JU24_CLOSG</name>
<organism evidence="1 2">
    <name type="scientific">Clostridium sporogenes</name>
    <dbReference type="NCBI Taxonomy" id="1509"/>
    <lineage>
        <taxon>Bacteria</taxon>
        <taxon>Bacillati</taxon>
        <taxon>Bacillota</taxon>
        <taxon>Clostridia</taxon>
        <taxon>Eubacteriales</taxon>
        <taxon>Clostridiaceae</taxon>
        <taxon>Clostridium</taxon>
    </lineage>
</organism>
<gene>
    <name evidence="1" type="ORF">P9J83_14440</name>
</gene>
<protein>
    <submittedName>
        <fullName evidence="1">Uncharacterized protein</fullName>
    </submittedName>
</protein>
<dbReference type="Proteomes" id="UP001182303">
    <property type="component" value="Unassembled WGS sequence"/>
</dbReference>
<accession>A0AAE4JU24</accession>
<dbReference type="EMBL" id="JARUIS010000025">
    <property type="protein sequence ID" value="MDS1004686.1"/>
    <property type="molecule type" value="Genomic_DNA"/>
</dbReference>
<proteinExistence type="predicted"/>
<comment type="caution">
    <text evidence="1">The sequence shown here is derived from an EMBL/GenBank/DDBJ whole genome shotgun (WGS) entry which is preliminary data.</text>
</comment>
<dbReference type="AlphaFoldDB" id="A0AAE4JU24"/>
<evidence type="ECO:0000313" key="2">
    <source>
        <dbReference type="Proteomes" id="UP001182303"/>
    </source>
</evidence>
<sequence length="165" mass="20360">MFNYYNPYSMCIPVPVYFKPNQPMTPMQYDHTSNIKENDDDLKSLYPKICFRIYPLVKQHCDIMEKEKGENHCPSKKEVDIACKKIYEKIKPQLDDDDDDKDCSRQRRYRRRHAVRDIAGILLINELLGRRRRRRRRYYNYNNNYSYNYDYNYDDSYDDDYDYFD</sequence>
<dbReference type="RefSeq" id="WP_310944165.1">
    <property type="nucleotide sequence ID" value="NZ_JARUIS010000025.1"/>
</dbReference>